<dbReference type="GO" id="GO:0006635">
    <property type="term" value="P:fatty acid beta-oxidation"/>
    <property type="evidence" value="ECO:0007669"/>
    <property type="project" value="TreeGrafter"/>
</dbReference>
<reference evidence="2 3" key="2">
    <citation type="submission" date="2019-08" db="EMBL/GenBank/DDBJ databases">
        <authorList>
            <person name="Henke P."/>
        </authorList>
    </citation>
    <scope>NUCLEOTIDE SEQUENCE [LARGE SCALE GENOMIC DNA]</scope>
    <source>
        <strain evidence="2">Phe10_nw2017</strain>
    </source>
</reference>
<gene>
    <name evidence="2" type="ORF">E3A20_00130</name>
</gene>
<accession>A0A5C6MCR5</accession>
<evidence type="ECO:0000259" key="1">
    <source>
        <dbReference type="Pfam" id="PF22636"/>
    </source>
</evidence>
<proteinExistence type="predicted"/>
<dbReference type="SUPFAM" id="SSF52096">
    <property type="entry name" value="ClpP/crotonase"/>
    <property type="match status" value="1"/>
</dbReference>
<dbReference type="CDD" id="cd06558">
    <property type="entry name" value="crotonase-like"/>
    <property type="match status" value="1"/>
</dbReference>
<evidence type="ECO:0000313" key="2">
    <source>
        <dbReference type="EMBL" id="TWW12811.1"/>
    </source>
</evidence>
<dbReference type="InterPro" id="IPR029069">
    <property type="entry name" value="HotDog_dom_sf"/>
</dbReference>
<dbReference type="Gene3D" id="3.10.129.10">
    <property type="entry name" value="Hotdog Thioesterase"/>
    <property type="match status" value="1"/>
</dbReference>
<dbReference type="AlphaFoldDB" id="A0A5C6MCR5"/>
<dbReference type="Gene3D" id="3.90.226.10">
    <property type="entry name" value="2-enoyl-CoA Hydratase, Chain A, domain 1"/>
    <property type="match status" value="1"/>
</dbReference>
<dbReference type="CDD" id="cd03440">
    <property type="entry name" value="hot_dog"/>
    <property type="match status" value="1"/>
</dbReference>
<dbReference type="InterPro" id="IPR001753">
    <property type="entry name" value="Enoyl-CoA_hydra/iso"/>
</dbReference>
<dbReference type="EMBL" id="SRHE01000001">
    <property type="protein sequence ID" value="TWW12811.1"/>
    <property type="molecule type" value="Genomic_DNA"/>
</dbReference>
<feature type="domain" description="Fluoroacetyl-CoA-specific thioesterase-like" evidence="1">
    <location>
        <begin position="17"/>
        <end position="119"/>
    </location>
</feature>
<name>A0A5C6MCR5_9PLAN</name>
<protein>
    <recommendedName>
        <fullName evidence="1">Fluoroacetyl-CoA-specific thioesterase-like domain-containing protein</fullName>
    </recommendedName>
</protein>
<dbReference type="SUPFAM" id="SSF54637">
    <property type="entry name" value="Thioesterase/thiol ester dehydrase-isomerase"/>
    <property type="match status" value="1"/>
</dbReference>
<dbReference type="InterPro" id="IPR054485">
    <property type="entry name" value="FlK-like_dom"/>
</dbReference>
<organism evidence="2 3">
    <name type="scientific">Planctomyces bekefii</name>
    <dbReference type="NCBI Taxonomy" id="1653850"/>
    <lineage>
        <taxon>Bacteria</taxon>
        <taxon>Pseudomonadati</taxon>
        <taxon>Planctomycetota</taxon>
        <taxon>Planctomycetia</taxon>
        <taxon>Planctomycetales</taxon>
        <taxon>Planctomycetaceae</taxon>
        <taxon>Planctomyces</taxon>
    </lineage>
</organism>
<dbReference type="PANTHER" id="PTHR11941:SF54">
    <property type="entry name" value="ENOYL-COA HYDRATASE, MITOCHONDRIAL"/>
    <property type="match status" value="1"/>
</dbReference>
<reference evidence="2 3" key="1">
    <citation type="submission" date="2019-08" db="EMBL/GenBank/DDBJ databases">
        <title>100 year-old enigma solved: identification of Planctomyces bekefii, the type genus and species of the phylum Planctomycetes.</title>
        <authorList>
            <person name="Svetlana D.N."/>
            <person name="Overmann J."/>
        </authorList>
    </citation>
    <scope>NUCLEOTIDE SEQUENCE [LARGE SCALE GENOMIC DNA]</scope>
    <source>
        <strain evidence="2">Phe10_nw2017</strain>
    </source>
</reference>
<dbReference type="Pfam" id="PF22636">
    <property type="entry name" value="FlK"/>
    <property type="match status" value="1"/>
</dbReference>
<keyword evidence="3" id="KW-1185">Reference proteome</keyword>
<dbReference type="Proteomes" id="UP000321083">
    <property type="component" value="Unassembled WGS sequence"/>
</dbReference>
<dbReference type="PANTHER" id="PTHR11941">
    <property type="entry name" value="ENOYL-COA HYDRATASE-RELATED"/>
    <property type="match status" value="1"/>
</dbReference>
<comment type="caution">
    <text evidence="2">The sequence shown here is derived from an EMBL/GenBank/DDBJ whole genome shotgun (WGS) entry which is preliminary data.</text>
</comment>
<evidence type="ECO:0000313" key="3">
    <source>
        <dbReference type="Proteomes" id="UP000321083"/>
    </source>
</evidence>
<sequence>MKPGLQQGTVADLTWIVDASMVITLGGDARATVFSTPNMILLMERAAREALRPYLEQGDESVGIDVNIRHLAGTGMGDTVTGRATVTAIEGRKIHFAVECRAGDRVLGQGTHVRAVVPVAKIIENLNSLTPSASAMSLTASSAELPTLSTLQVTVRNRIAHVILNRPPALNAVDRQMTGELEQLVAWLAGHPQQVRAVLVSGAGRAFCAGDDVRELPAIAIEDARELSLRQAQLYLAFERLPQTIIALVNGDALGGGCVLACAADLRLACHSARFGMPEIRLGWPPGYGLAQLTALVGKARALQLCLTGDPITATQALDWGLVNELVPAGQLQARGQQLYERLLQLPAEALRATKQLIHLDEGTQPKVAHRADTEAYIRCLQRADAQEGLQAFAARRPPKFTDL</sequence>
<dbReference type="InterPro" id="IPR029045">
    <property type="entry name" value="ClpP/crotonase-like_dom_sf"/>
</dbReference>
<dbReference type="Pfam" id="PF00378">
    <property type="entry name" value="ECH_1"/>
    <property type="match status" value="1"/>
</dbReference>
<dbReference type="GO" id="GO:0003824">
    <property type="term" value="F:catalytic activity"/>
    <property type="evidence" value="ECO:0007669"/>
    <property type="project" value="UniProtKB-ARBA"/>
</dbReference>